<dbReference type="GeneID" id="64766935"/>
<keyword evidence="2" id="KW-1185">Reference proteome</keyword>
<evidence type="ECO:0000313" key="2">
    <source>
        <dbReference type="Proteomes" id="UP000316777"/>
    </source>
</evidence>
<dbReference type="RefSeq" id="YP_010059700.1">
    <property type="nucleotide sequence ID" value="NC_054727.1"/>
</dbReference>
<gene>
    <name evidence="1" type="primary">11</name>
    <name evidence="1" type="ORF">SEA_PHRAPPUCCINO_11</name>
</gene>
<dbReference type="KEGG" id="vg:64766935"/>
<dbReference type="Proteomes" id="UP000316777">
    <property type="component" value="Segment"/>
</dbReference>
<organism evidence="1 2">
    <name type="scientific">Mycobacterium phage Phrappuccino</name>
    <dbReference type="NCBI Taxonomy" id="2591223"/>
    <lineage>
        <taxon>Viruses</taxon>
        <taxon>Duplodnaviria</taxon>
        <taxon>Heunggongvirae</taxon>
        <taxon>Uroviricota</taxon>
        <taxon>Caudoviricetes</taxon>
        <taxon>Phrappuccinovirus</taxon>
        <taxon>Phrappuccinovirus phrappuccino</taxon>
        <taxon>Phreappuccinovirus Phrappuccino</taxon>
    </lineage>
</organism>
<dbReference type="EMBL" id="MK937592">
    <property type="protein sequence ID" value="QDH91689.1"/>
    <property type="molecule type" value="Genomic_DNA"/>
</dbReference>
<sequence>MSMAWVRQQYGVPARRGGRVRFFGTEGTITSASHYLRVRMDDGRRVLLHPAWEVEYL</sequence>
<name>A0A514DDK1_9CAUD</name>
<proteinExistence type="predicted"/>
<evidence type="ECO:0000313" key="1">
    <source>
        <dbReference type="EMBL" id="QDH91689.1"/>
    </source>
</evidence>
<protein>
    <submittedName>
        <fullName evidence="1">Uncharacterized protein</fullName>
    </submittedName>
</protein>
<accession>A0A514DDK1</accession>
<reference evidence="1 2" key="1">
    <citation type="submission" date="2019-05" db="EMBL/GenBank/DDBJ databases">
        <authorList>
            <person name="Pope W.H."/>
            <person name="Garlena R.A."/>
            <person name="Russell D.A."/>
            <person name="Jacobs-Sera D."/>
            <person name="Hatfull G.F."/>
        </authorList>
    </citation>
    <scope>NUCLEOTIDE SEQUENCE [LARGE SCALE GENOMIC DNA]</scope>
</reference>